<evidence type="ECO:0000313" key="6">
    <source>
        <dbReference type="Proteomes" id="UP000198788"/>
    </source>
</evidence>
<sequence length="550" mass="58761">MRRVWVGAAAMLGSLLLSAGATADGPVARPPAGAVQGVQVGEVTAFKGIPYAAPPTGENRWRAPRPVEPWDGLRDAFDFGPACIQPTPRVRHLYSNDLGATSEDCLTLNIWSPTGARAAPVFVWIHGGALTGGSSREPMYDGRRLAERGVIVVSINYRLGALGYLAHPALSAESDRGVSGNYGLQDQIAALRWVRDNIVAFGGDADNVTIAGESAGALSVMYLMASPDARGLFHKAVAQSAYMISMPELRRPAHGMPAAEAAGQAVAAALGAADLAALRSLDAQALTDGAAGAGFGPSGVVDGVYLTDQLPAVFERGEQAPAPILAGFNSGEIRSLRVLAPPKPADAAEYERLIRERYNDLADEFLRLYPASDLDASSLAAARDALYGWTTERLARSQMALGQPAWVYLWDHGYPAADDAGLHAFHASELPYVFGTPDRTPPLWPRVPDTAAELGLSRTMLDYWSTFARDGRPASPRGPEWPAFREGRAYMRFAETPRPEAGLMPGMFILHERAVCRRRVSGDMAWNWNVGTASPVLPGPNLACDRPDAR</sequence>
<dbReference type="SUPFAM" id="SSF53474">
    <property type="entry name" value="alpha/beta-Hydrolases"/>
    <property type="match status" value="1"/>
</dbReference>
<dbReference type="InterPro" id="IPR002018">
    <property type="entry name" value="CarbesteraseB"/>
</dbReference>
<dbReference type="InterPro" id="IPR029058">
    <property type="entry name" value="AB_hydrolase_fold"/>
</dbReference>
<accession>A0A1I6T179</accession>
<dbReference type="EC" id="3.1.1.-" evidence="3"/>
<dbReference type="PANTHER" id="PTHR11559">
    <property type="entry name" value="CARBOXYLESTERASE"/>
    <property type="match status" value="1"/>
</dbReference>
<dbReference type="Pfam" id="PF00135">
    <property type="entry name" value="COesterase"/>
    <property type="match status" value="1"/>
</dbReference>
<keyword evidence="2 3" id="KW-0378">Hydrolase</keyword>
<gene>
    <name evidence="5" type="ORF">SAMN05192570_2865</name>
</gene>
<dbReference type="InterPro" id="IPR050309">
    <property type="entry name" value="Type-B_Carboxylest/Lipase"/>
</dbReference>
<reference evidence="6" key="1">
    <citation type="submission" date="2016-10" db="EMBL/GenBank/DDBJ databases">
        <authorList>
            <person name="Varghese N."/>
            <person name="Submissions S."/>
        </authorList>
    </citation>
    <scope>NUCLEOTIDE SEQUENCE [LARGE SCALE GENOMIC DNA]</scope>
    <source>
        <strain evidence="6">CGMCC 1.10683</strain>
    </source>
</reference>
<name>A0A1I6T179_9CAUL</name>
<evidence type="ECO:0000256" key="3">
    <source>
        <dbReference type="RuleBase" id="RU361235"/>
    </source>
</evidence>
<dbReference type="OrthoDB" id="9775851at2"/>
<feature type="signal peptide" evidence="3">
    <location>
        <begin position="1"/>
        <end position="23"/>
    </location>
</feature>
<evidence type="ECO:0000256" key="1">
    <source>
        <dbReference type="ARBA" id="ARBA00005964"/>
    </source>
</evidence>
<protein>
    <recommendedName>
        <fullName evidence="3">Carboxylic ester hydrolase</fullName>
        <ecNumber evidence="3">3.1.1.-</ecNumber>
    </recommendedName>
</protein>
<dbReference type="GO" id="GO:0016787">
    <property type="term" value="F:hydrolase activity"/>
    <property type="evidence" value="ECO:0007669"/>
    <property type="project" value="UniProtKB-KW"/>
</dbReference>
<keyword evidence="3" id="KW-0732">Signal</keyword>
<organism evidence="5 6">
    <name type="scientific">Brevundimonas viscosa</name>
    <dbReference type="NCBI Taxonomy" id="871741"/>
    <lineage>
        <taxon>Bacteria</taxon>
        <taxon>Pseudomonadati</taxon>
        <taxon>Pseudomonadota</taxon>
        <taxon>Alphaproteobacteria</taxon>
        <taxon>Caulobacterales</taxon>
        <taxon>Caulobacteraceae</taxon>
        <taxon>Brevundimonas</taxon>
    </lineage>
</organism>
<dbReference type="EMBL" id="FOZV01000007">
    <property type="protein sequence ID" value="SFS83034.1"/>
    <property type="molecule type" value="Genomic_DNA"/>
</dbReference>
<feature type="chain" id="PRO_5011332555" description="Carboxylic ester hydrolase" evidence="3">
    <location>
        <begin position="24"/>
        <end position="550"/>
    </location>
</feature>
<evidence type="ECO:0000313" key="5">
    <source>
        <dbReference type="EMBL" id="SFS83034.1"/>
    </source>
</evidence>
<dbReference type="InterPro" id="IPR019819">
    <property type="entry name" value="Carboxylesterase_B_CS"/>
</dbReference>
<comment type="similarity">
    <text evidence="1 3">Belongs to the type-B carboxylesterase/lipase family.</text>
</comment>
<keyword evidence="6" id="KW-1185">Reference proteome</keyword>
<dbReference type="InterPro" id="IPR019826">
    <property type="entry name" value="Carboxylesterase_B_AS"/>
</dbReference>
<dbReference type="RefSeq" id="WP_092312264.1">
    <property type="nucleotide sequence ID" value="NZ_FOZV01000007.1"/>
</dbReference>
<dbReference type="PROSITE" id="PS00122">
    <property type="entry name" value="CARBOXYLESTERASE_B_1"/>
    <property type="match status" value="1"/>
</dbReference>
<dbReference type="STRING" id="871741.SAMN05192570_2865"/>
<dbReference type="AlphaFoldDB" id="A0A1I6T179"/>
<dbReference type="Gene3D" id="3.40.50.1820">
    <property type="entry name" value="alpha/beta hydrolase"/>
    <property type="match status" value="1"/>
</dbReference>
<evidence type="ECO:0000256" key="2">
    <source>
        <dbReference type="ARBA" id="ARBA00022801"/>
    </source>
</evidence>
<proteinExistence type="inferred from homology"/>
<dbReference type="PROSITE" id="PS00941">
    <property type="entry name" value="CARBOXYLESTERASE_B_2"/>
    <property type="match status" value="1"/>
</dbReference>
<feature type="domain" description="Carboxylesterase type B" evidence="4">
    <location>
        <begin position="30"/>
        <end position="497"/>
    </location>
</feature>
<dbReference type="Proteomes" id="UP000198788">
    <property type="component" value="Unassembled WGS sequence"/>
</dbReference>
<evidence type="ECO:0000259" key="4">
    <source>
        <dbReference type="Pfam" id="PF00135"/>
    </source>
</evidence>